<evidence type="ECO:0000313" key="1">
    <source>
        <dbReference type="EMBL" id="MBC2382606.1"/>
    </source>
</evidence>
<name>A0A7X1E0C6_9PSED</name>
<dbReference type="RefSeq" id="WP_185708512.1">
    <property type="nucleotide sequence ID" value="NZ_JAAXCY010000009.1"/>
</dbReference>
<reference evidence="3 4" key="1">
    <citation type="submission" date="2020-04" db="EMBL/GenBank/DDBJ databases">
        <title>Pseudomonas crami sp. nov., a novel proteolytic bacterial species isolated from cream.</title>
        <authorList>
            <person name="Hofmann K."/>
            <person name="Woller A."/>
            <person name="Huptas C."/>
            <person name="Wenning M."/>
            <person name="Scherer S."/>
            <person name="Doll E.V."/>
        </authorList>
    </citation>
    <scope>NUCLEOTIDE SEQUENCE [LARGE SCALE GENOMIC DNA]</scope>
    <source>
        <strain evidence="1 4">WS 5096</strain>
        <strain evidence="2 3">WS 5106</strain>
    </source>
</reference>
<dbReference type="InterPro" id="IPR027417">
    <property type="entry name" value="P-loop_NTPase"/>
</dbReference>
<organism evidence="2 3">
    <name type="scientific">Pseudomonas cremoris</name>
    <dbReference type="NCBI Taxonomy" id="2724178"/>
    <lineage>
        <taxon>Bacteria</taxon>
        <taxon>Pseudomonadati</taxon>
        <taxon>Pseudomonadota</taxon>
        <taxon>Gammaproteobacteria</taxon>
        <taxon>Pseudomonadales</taxon>
        <taxon>Pseudomonadaceae</taxon>
        <taxon>Pseudomonas</taxon>
    </lineage>
</organism>
<evidence type="ECO:0000313" key="3">
    <source>
        <dbReference type="Proteomes" id="UP000520513"/>
    </source>
</evidence>
<sequence length="1542" mass="172190">MDPSSVIRALSSAAQAVLKKFKTLRAERAAGKAPENVRSADDSILESAIQRLAGGQLDGSLSERFVDSVAHLLITPEHLDTPNVVNWLNDRNVRIDLKYAARTKSLGSAIPEEISARLQARYGEVAMASAREARGVVSDIIAMLAESVNARVEDSGTAGLVVASHRGLSAQIQDVQDRLASHSCRGQQMTDETTDIALESNVAWLSQAFCDKKRARTVFGQALSPGDESVSRTIDRKDLRTKVANNVFGKPDGGVVAILGADGNGKSWIFAQAWSRQSYRPLTVVVVPDDINGLPSNEYCRDLLISKLLTQTGELPTYEAKELWLRNFQYWQSQPDITVPRLVVFMDGVNQRESIDWVRFIDAISDVLAQIGGRLVFSCRRVFYRDFLENKLLSEVVPIEIPGWTDLELDELLNERGTSISALDTEVVRSLRNPRIFGVAATLYNSEEITAFGELSISRLLFEHIRSGSAAEGTKVSDKQFKADICTHARNIVQRLKEQQSDDINEFHMPVLVKAGGANQAISEQFVITSAGRFFEVLEEDPNKYLLKDEGLPLALGLTLVGTAREAFRKKKSVEDALHNILEPIAALDRTGDILMGAILAAVLEESPLEIVSPLVRCFVMLQNIDSLRYPEFRNLFGRNPKAFIAALEDSSLSRDTVSNLSWLTDAADDLRGNEAFEVELSASIHRWLNMYSLAPDRKVFFPNTSKHGAEREKKRAEREQELSDILMSLSEVERDILNGMIRVDRGDYSRLSLLAFHALAGRSLAPFAVSLRNWCFSTSLNGGHRNHHEVFDDLLHFNLVDWLATRDSLRESAKPLRQTCISRTGQWALIYVLCATGESADAEEANAIVEELTEDQEHRGGWRRIEDYCATDPCDPSSEEPDNIDQTAIRYRAIDPAKLSNGRSVTLDDHFFSMAKPGLARFRPDAAIEVLRALADEAVTREKSEFRLATYLLESHTVGLEDRVAKSYVEKAAEIAQAALDADEDENNEAWVTAQHALFVAFAHMTGDEQFTALLSHPKDKTILRDLCDLFLPIKETTLERALDKAVQEANQVIQFRILCFAENSGTTLSAQTRQTVITLLASEHDHVRLSALSLIQAAADPRLLVGLVKSGWSAASLDAVSQKTEIYYGSQALVMAAEYGSITVEECLDRIALSAYESFAERLGPDAAMAISSRLNTAIFNAAAFQITSNLPHIEQNIGGCHWPEFVEVSEKVSQKEGLREQLERFADTSDAWYKRQKQNQDAFDRFERDLVKVGAQLIIESITIGLILSIDKVAPALVDSWYKYFLELDSKSFNNVHNIASLISEVISKRNLVAGLTLFERLRVGSPDVCVTIGLHKVKLGAVSIWRAADSDEIKKLCFARLDSIDNDHELAMEILAAIEAQRENLIRDYVVDRRSRLEPAYRARATMVAGLSPDEVWAIETIDLLKDEHGFLQQAYVAAKYAMDRHQWSRHWASLMCTATDSVELWRYTVLLSKIVDGRFDSLETYGGTPSTLIQRFGPTLNRQIRNRISKWKNKRRSKLFGMRVPSRMFITEGRVSD</sequence>
<dbReference type="EMBL" id="JAAXCY010000009">
    <property type="protein sequence ID" value="MBC2408848.1"/>
    <property type="molecule type" value="Genomic_DNA"/>
</dbReference>
<keyword evidence="4" id="KW-1185">Reference proteome</keyword>
<comment type="caution">
    <text evidence="2">The sequence shown here is derived from an EMBL/GenBank/DDBJ whole genome shotgun (WGS) entry which is preliminary data.</text>
</comment>
<dbReference type="EMBL" id="JAAXCZ010000008">
    <property type="protein sequence ID" value="MBC2382606.1"/>
    <property type="molecule type" value="Genomic_DNA"/>
</dbReference>
<proteinExistence type="predicted"/>
<dbReference type="SUPFAM" id="SSF52540">
    <property type="entry name" value="P-loop containing nucleoside triphosphate hydrolases"/>
    <property type="match status" value="1"/>
</dbReference>
<gene>
    <name evidence="1" type="ORF">HF209_16820</name>
    <name evidence="2" type="ORF">HF257_22790</name>
</gene>
<evidence type="ECO:0008006" key="5">
    <source>
        <dbReference type="Google" id="ProtNLM"/>
    </source>
</evidence>
<dbReference type="Proteomes" id="UP000534677">
    <property type="component" value="Unassembled WGS sequence"/>
</dbReference>
<dbReference type="Proteomes" id="UP000520513">
    <property type="component" value="Unassembled WGS sequence"/>
</dbReference>
<protein>
    <recommendedName>
        <fullName evidence="5">NACHT domain-containing protein</fullName>
    </recommendedName>
</protein>
<evidence type="ECO:0000313" key="2">
    <source>
        <dbReference type="EMBL" id="MBC2408848.1"/>
    </source>
</evidence>
<accession>A0A7X1E0C6</accession>
<evidence type="ECO:0000313" key="4">
    <source>
        <dbReference type="Proteomes" id="UP000534677"/>
    </source>
</evidence>